<dbReference type="OrthoDB" id="410701at2759"/>
<dbReference type="CDD" id="cd06558">
    <property type="entry name" value="crotonase-like"/>
    <property type="match status" value="1"/>
</dbReference>
<proteinExistence type="inferred from homology"/>
<organism evidence="4 5">
    <name type="scientific">Piptocephalis cylindrospora</name>
    <dbReference type="NCBI Taxonomy" id="1907219"/>
    <lineage>
        <taxon>Eukaryota</taxon>
        <taxon>Fungi</taxon>
        <taxon>Fungi incertae sedis</taxon>
        <taxon>Zoopagomycota</taxon>
        <taxon>Zoopagomycotina</taxon>
        <taxon>Zoopagomycetes</taxon>
        <taxon>Zoopagales</taxon>
        <taxon>Piptocephalidaceae</taxon>
        <taxon>Piptocephalis</taxon>
    </lineage>
</organism>
<dbReference type="Pfam" id="PF00378">
    <property type="entry name" value="ECH_1"/>
    <property type="match status" value="1"/>
</dbReference>
<dbReference type="AlphaFoldDB" id="A0A4P9Y1P1"/>
<evidence type="ECO:0000313" key="4">
    <source>
        <dbReference type="EMBL" id="RKP11750.1"/>
    </source>
</evidence>
<accession>A0A4P9Y1P1</accession>
<dbReference type="EMBL" id="KZ988677">
    <property type="protein sequence ID" value="RKP11750.1"/>
    <property type="molecule type" value="Genomic_DNA"/>
</dbReference>
<dbReference type="GO" id="GO:0005739">
    <property type="term" value="C:mitochondrion"/>
    <property type="evidence" value="ECO:0007669"/>
    <property type="project" value="TreeGrafter"/>
</dbReference>
<gene>
    <name evidence="4" type="ORF">BJ684DRAFT_12505</name>
</gene>
<dbReference type="InterPro" id="IPR001753">
    <property type="entry name" value="Enoyl-CoA_hydra/iso"/>
</dbReference>
<dbReference type="GO" id="GO:0016829">
    <property type="term" value="F:lyase activity"/>
    <property type="evidence" value="ECO:0007669"/>
    <property type="project" value="UniProtKB-KW"/>
</dbReference>
<protein>
    <submittedName>
        <fullName evidence="4">ClpP/crotonase-like domain-containing protein</fullName>
    </submittedName>
</protein>
<dbReference type="Proteomes" id="UP000267251">
    <property type="component" value="Unassembled WGS sequence"/>
</dbReference>
<reference evidence="5" key="1">
    <citation type="journal article" date="2018" name="Nat. Microbiol.">
        <title>Leveraging single-cell genomics to expand the fungal tree of life.</title>
        <authorList>
            <person name="Ahrendt S.R."/>
            <person name="Quandt C.A."/>
            <person name="Ciobanu D."/>
            <person name="Clum A."/>
            <person name="Salamov A."/>
            <person name="Andreopoulos B."/>
            <person name="Cheng J.F."/>
            <person name="Woyke T."/>
            <person name="Pelin A."/>
            <person name="Henrissat B."/>
            <person name="Reynolds N.K."/>
            <person name="Benny G.L."/>
            <person name="Smith M.E."/>
            <person name="James T.Y."/>
            <person name="Grigoriev I.V."/>
        </authorList>
    </citation>
    <scope>NUCLEOTIDE SEQUENCE [LARGE SCALE GENOMIC DNA]</scope>
</reference>
<comment type="similarity">
    <text evidence="1 3">Belongs to the enoyl-CoA hydratase/isomerase family.</text>
</comment>
<evidence type="ECO:0000256" key="1">
    <source>
        <dbReference type="ARBA" id="ARBA00005254"/>
    </source>
</evidence>
<evidence type="ECO:0000256" key="2">
    <source>
        <dbReference type="ARBA" id="ARBA00023239"/>
    </source>
</evidence>
<dbReference type="InterPro" id="IPR018376">
    <property type="entry name" value="Enoyl-CoA_hyd/isom_CS"/>
</dbReference>
<dbReference type="FunFam" id="3.90.226.10:FF:000009">
    <property type="entry name" value="Carnitinyl-CoA dehydratase"/>
    <property type="match status" value="1"/>
</dbReference>
<dbReference type="PANTHER" id="PTHR11941">
    <property type="entry name" value="ENOYL-COA HYDRATASE-RELATED"/>
    <property type="match status" value="1"/>
</dbReference>
<dbReference type="PANTHER" id="PTHR11941:SF171">
    <property type="entry name" value="SD19268P"/>
    <property type="match status" value="1"/>
</dbReference>
<keyword evidence="5" id="KW-1185">Reference proteome</keyword>
<dbReference type="GO" id="GO:0006635">
    <property type="term" value="P:fatty acid beta-oxidation"/>
    <property type="evidence" value="ECO:0007669"/>
    <property type="project" value="TreeGrafter"/>
</dbReference>
<evidence type="ECO:0000256" key="3">
    <source>
        <dbReference type="RuleBase" id="RU003707"/>
    </source>
</evidence>
<evidence type="ECO:0000313" key="5">
    <source>
        <dbReference type="Proteomes" id="UP000267251"/>
    </source>
</evidence>
<dbReference type="SUPFAM" id="SSF52096">
    <property type="entry name" value="ClpP/crotonase"/>
    <property type="match status" value="1"/>
</dbReference>
<feature type="non-terminal residue" evidence="4">
    <location>
        <position position="1"/>
    </location>
</feature>
<name>A0A4P9Y1P1_9FUNG</name>
<dbReference type="PROSITE" id="PS00166">
    <property type="entry name" value="ENOYL_COA_HYDRATASE"/>
    <property type="match status" value="1"/>
</dbReference>
<sequence length="208" mass="22509">GIATLSMNRPEAKNAISTRFLDQFHQRLQDLRYDPSTRVLILRSVVDRVFCAGADLKERAGMSPLEVAQFLARLRGAFRDLETLPFPTIAALDGAALGGGLEMALSCDLRVAGSGAKVGLPETRLAIIPGAGGTQRLPRIIGVTKTKELIYTAKVLDFQEAKEYGIVSRVGEDGYEIAKALAKEMLPQGPIAMRMAKLAIDKGVHMDM</sequence>
<dbReference type="InterPro" id="IPR029045">
    <property type="entry name" value="ClpP/crotonase-like_dom_sf"/>
</dbReference>
<keyword evidence="2" id="KW-0456">Lyase</keyword>
<dbReference type="Gene3D" id="3.90.226.10">
    <property type="entry name" value="2-enoyl-CoA Hydratase, Chain A, domain 1"/>
    <property type="match status" value="1"/>
</dbReference>